<evidence type="ECO:0000313" key="5">
    <source>
        <dbReference type="Proteomes" id="UP000246352"/>
    </source>
</evidence>
<dbReference type="SUPFAM" id="SSF55729">
    <property type="entry name" value="Acyl-CoA N-acyltransferases (Nat)"/>
    <property type="match status" value="1"/>
</dbReference>
<dbReference type="CDD" id="cd04301">
    <property type="entry name" value="NAT_SF"/>
    <property type="match status" value="1"/>
</dbReference>
<gene>
    <name evidence="4" type="ORF">DFR52_103340</name>
</gene>
<dbReference type="EMBL" id="QGTR01000003">
    <property type="protein sequence ID" value="PWW00138.1"/>
    <property type="molecule type" value="Genomic_DNA"/>
</dbReference>
<dbReference type="Proteomes" id="UP000246352">
    <property type="component" value="Unassembled WGS sequence"/>
</dbReference>
<protein>
    <submittedName>
        <fullName evidence="4">Acetyltransferase (GNAT) family protein</fullName>
    </submittedName>
</protein>
<dbReference type="InterPro" id="IPR000182">
    <property type="entry name" value="GNAT_dom"/>
</dbReference>
<evidence type="ECO:0000256" key="2">
    <source>
        <dbReference type="ARBA" id="ARBA00023315"/>
    </source>
</evidence>
<dbReference type="PROSITE" id="PS51186">
    <property type="entry name" value="GNAT"/>
    <property type="match status" value="1"/>
</dbReference>
<keyword evidence="5" id="KW-1185">Reference proteome</keyword>
<comment type="caution">
    <text evidence="4">The sequence shown here is derived from an EMBL/GenBank/DDBJ whole genome shotgun (WGS) entry which is preliminary data.</text>
</comment>
<dbReference type="Gene3D" id="3.40.630.30">
    <property type="match status" value="1"/>
</dbReference>
<dbReference type="OrthoDB" id="9815041at2"/>
<dbReference type="RefSeq" id="WP_158284954.1">
    <property type="nucleotide sequence ID" value="NZ_QGTR01000003.1"/>
</dbReference>
<dbReference type="AlphaFoldDB" id="A0A317PK20"/>
<feature type="domain" description="N-acetyltransferase" evidence="3">
    <location>
        <begin position="12"/>
        <end position="143"/>
    </location>
</feature>
<reference evidence="4 5" key="1">
    <citation type="submission" date="2018-05" db="EMBL/GenBank/DDBJ databases">
        <title>Genomic Encyclopedia of Type Strains, Phase IV (KMG-IV): sequencing the most valuable type-strain genomes for metagenomic binning, comparative biology and taxonomic classification.</title>
        <authorList>
            <person name="Goeker M."/>
        </authorList>
    </citation>
    <scope>NUCLEOTIDE SEQUENCE [LARGE SCALE GENOMIC DNA]</scope>
    <source>
        <strain evidence="4 5">DSM 16791</strain>
    </source>
</reference>
<dbReference type="InterPro" id="IPR050832">
    <property type="entry name" value="Bact_Acetyltransf"/>
</dbReference>
<evidence type="ECO:0000256" key="1">
    <source>
        <dbReference type="ARBA" id="ARBA00022679"/>
    </source>
</evidence>
<dbReference type="InterPro" id="IPR016181">
    <property type="entry name" value="Acyl_CoA_acyltransferase"/>
</dbReference>
<sequence length="143" mass="16103">MTAYRPISLDDTDIRPLADEAWGDGYPFVERMLEDWKSGGNRFEGPGARLIGAFDDEALIGFCGLNRDPYTEENVGRVRHLYVHLGHRHAGIARALVGHALDGASIWFPRVRLRATPASRGFYEHLGFEPVEETDATHSKRLR</sequence>
<evidence type="ECO:0000313" key="4">
    <source>
        <dbReference type="EMBL" id="PWW00138.1"/>
    </source>
</evidence>
<accession>A0A317PK20</accession>
<dbReference type="GO" id="GO:0016747">
    <property type="term" value="F:acyltransferase activity, transferring groups other than amino-acyl groups"/>
    <property type="evidence" value="ECO:0007669"/>
    <property type="project" value="InterPro"/>
</dbReference>
<organism evidence="4 5">
    <name type="scientific">Hoeflea marina</name>
    <dbReference type="NCBI Taxonomy" id="274592"/>
    <lineage>
        <taxon>Bacteria</taxon>
        <taxon>Pseudomonadati</taxon>
        <taxon>Pseudomonadota</taxon>
        <taxon>Alphaproteobacteria</taxon>
        <taxon>Hyphomicrobiales</taxon>
        <taxon>Rhizobiaceae</taxon>
        <taxon>Hoeflea</taxon>
    </lineage>
</organism>
<keyword evidence="2" id="KW-0012">Acyltransferase</keyword>
<dbReference type="Pfam" id="PF13508">
    <property type="entry name" value="Acetyltransf_7"/>
    <property type="match status" value="1"/>
</dbReference>
<name>A0A317PK20_9HYPH</name>
<keyword evidence="1 4" id="KW-0808">Transferase</keyword>
<proteinExistence type="predicted"/>
<evidence type="ECO:0000259" key="3">
    <source>
        <dbReference type="PROSITE" id="PS51186"/>
    </source>
</evidence>
<dbReference type="PANTHER" id="PTHR43877">
    <property type="entry name" value="AMINOALKYLPHOSPHONATE N-ACETYLTRANSFERASE-RELATED-RELATED"/>
    <property type="match status" value="1"/>
</dbReference>